<protein>
    <recommendedName>
        <fullName evidence="2">Ricin B lectin domain-containing protein</fullName>
    </recommendedName>
</protein>
<gene>
    <name evidence="3" type="ORF">JCM31447_26970</name>
</gene>
<organism evidence="3 4">
    <name type="scientific">Fluviispira sanaruensis</name>
    <dbReference type="NCBI Taxonomy" id="2493639"/>
    <lineage>
        <taxon>Bacteria</taxon>
        <taxon>Pseudomonadati</taxon>
        <taxon>Bdellovibrionota</taxon>
        <taxon>Oligoflexia</taxon>
        <taxon>Silvanigrellales</taxon>
        <taxon>Silvanigrellaceae</taxon>
        <taxon>Fluviispira</taxon>
    </lineage>
</organism>
<sequence length="162" mass="18177">MLFLFIKNTLNQTKRFALLGFVAASSLPAIANAEECFFMQDKATGHYLDGNNSSIYTQDFNNGMYQRWSLIHTGDGKSVFLVNKATGKALDGNGKALYPHAPNGGAYQKWELVSSRDGGNLFYVRHQNSRKVLDSNHAYNAYLFDYNGGDFQIWRFHATGCN</sequence>
<keyword evidence="1" id="KW-0732">Signal</keyword>
<dbReference type="Pfam" id="PF14200">
    <property type="entry name" value="RicinB_lectin_2"/>
    <property type="match status" value="1"/>
</dbReference>
<dbReference type="SUPFAM" id="SSF50370">
    <property type="entry name" value="Ricin B-like lectins"/>
    <property type="match status" value="1"/>
</dbReference>
<dbReference type="CDD" id="cd23415">
    <property type="entry name" value="beta-trefoil_Ricin_AH"/>
    <property type="match status" value="1"/>
</dbReference>
<dbReference type="Proteomes" id="UP000291236">
    <property type="component" value="Chromosome"/>
</dbReference>
<accession>A0A4V0P2S4</accession>
<keyword evidence="4" id="KW-1185">Reference proteome</keyword>
<dbReference type="PROSITE" id="PS50231">
    <property type="entry name" value="RICIN_B_LECTIN"/>
    <property type="match status" value="1"/>
</dbReference>
<feature type="domain" description="Ricin B lectin" evidence="2">
    <location>
        <begin position="36"/>
        <end position="94"/>
    </location>
</feature>
<feature type="chain" id="PRO_5020761380" description="Ricin B lectin domain-containing protein" evidence="1">
    <location>
        <begin position="34"/>
        <end position="162"/>
    </location>
</feature>
<dbReference type="EMBL" id="AP019368">
    <property type="protein sequence ID" value="BBH54237.1"/>
    <property type="molecule type" value="Genomic_DNA"/>
</dbReference>
<dbReference type="Gene3D" id="2.80.10.50">
    <property type="match status" value="1"/>
</dbReference>
<reference evidence="3 4" key="1">
    <citation type="submission" date="2018-12" db="EMBL/GenBank/DDBJ databases">
        <title>Rubrispira sanarue gen. nov., sp., nov., a member of the order Silvanigrellales, isolated from a brackish lake in Hamamatsu Japan.</title>
        <authorList>
            <person name="Maejima Y."/>
            <person name="Iino T."/>
            <person name="Muraguchi Y."/>
            <person name="Fukuda K."/>
            <person name="Nojiri H."/>
            <person name="Ohkuma M."/>
            <person name="Moriuchi R."/>
            <person name="Dohra H."/>
            <person name="Kimbara K."/>
            <person name="Shintani M."/>
        </authorList>
    </citation>
    <scope>NUCLEOTIDE SEQUENCE [LARGE SCALE GENOMIC DNA]</scope>
    <source>
        <strain evidence="3 4">RF1110005</strain>
    </source>
</reference>
<evidence type="ECO:0000313" key="3">
    <source>
        <dbReference type="EMBL" id="BBH54237.1"/>
    </source>
</evidence>
<dbReference type="OrthoDB" id="4167063at2"/>
<dbReference type="AlphaFoldDB" id="A0A4V0P2S4"/>
<name>A0A4V0P2S4_FLUSA</name>
<evidence type="ECO:0000256" key="1">
    <source>
        <dbReference type="SAM" id="SignalP"/>
    </source>
</evidence>
<dbReference type="InterPro" id="IPR035992">
    <property type="entry name" value="Ricin_B-like_lectins"/>
</dbReference>
<evidence type="ECO:0000313" key="4">
    <source>
        <dbReference type="Proteomes" id="UP000291236"/>
    </source>
</evidence>
<proteinExistence type="predicted"/>
<dbReference type="KEGG" id="sbf:JCM31447_26970"/>
<dbReference type="InterPro" id="IPR000772">
    <property type="entry name" value="Ricin_B_lectin"/>
</dbReference>
<evidence type="ECO:0000259" key="2">
    <source>
        <dbReference type="Pfam" id="PF14200"/>
    </source>
</evidence>
<dbReference type="RefSeq" id="WP_130611611.1">
    <property type="nucleotide sequence ID" value="NZ_AP019368.1"/>
</dbReference>
<feature type="signal peptide" evidence="1">
    <location>
        <begin position="1"/>
        <end position="33"/>
    </location>
</feature>